<feature type="transmembrane region" description="Helical" evidence="1">
    <location>
        <begin position="78"/>
        <end position="99"/>
    </location>
</feature>
<reference evidence="2" key="1">
    <citation type="submission" date="2021-06" db="EMBL/GenBank/DDBJ databases">
        <title>Parelaphostrongylus tenuis whole genome reference sequence.</title>
        <authorList>
            <person name="Garwood T.J."/>
            <person name="Larsen P.A."/>
            <person name="Fountain-Jones N.M."/>
            <person name="Garbe J.R."/>
            <person name="Macchietto M.G."/>
            <person name="Kania S.A."/>
            <person name="Gerhold R.W."/>
            <person name="Richards J.E."/>
            <person name="Wolf T.M."/>
        </authorList>
    </citation>
    <scope>NUCLEOTIDE SEQUENCE</scope>
    <source>
        <strain evidence="2">MNPRO001-30</strain>
        <tissue evidence="2">Meninges</tissue>
    </source>
</reference>
<evidence type="ECO:0000256" key="1">
    <source>
        <dbReference type="SAM" id="Phobius"/>
    </source>
</evidence>
<evidence type="ECO:0000313" key="2">
    <source>
        <dbReference type="EMBL" id="KAJ1369635.1"/>
    </source>
</evidence>
<keyword evidence="1" id="KW-0812">Transmembrane</keyword>
<proteinExistence type="predicted"/>
<dbReference type="EMBL" id="JAHQIW010006630">
    <property type="protein sequence ID" value="KAJ1369635.1"/>
    <property type="molecule type" value="Genomic_DNA"/>
</dbReference>
<organism evidence="2 3">
    <name type="scientific">Parelaphostrongylus tenuis</name>
    <name type="common">Meningeal worm</name>
    <dbReference type="NCBI Taxonomy" id="148309"/>
    <lineage>
        <taxon>Eukaryota</taxon>
        <taxon>Metazoa</taxon>
        <taxon>Ecdysozoa</taxon>
        <taxon>Nematoda</taxon>
        <taxon>Chromadorea</taxon>
        <taxon>Rhabditida</taxon>
        <taxon>Rhabditina</taxon>
        <taxon>Rhabditomorpha</taxon>
        <taxon>Strongyloidea</taxon>
        <taxon>Metastrongylidae</taxon>
        <taxon>Parelaphostrongylus</taxon>
    </lineage>
</organism>
<gene>
    <name evidence="2" type="ORF">KIN20_031132</name>
</gene>
<keyword evidence="3" id="KW-1185">Reference proteome</keyword>
<dbReference type="AlphaFoldDB" id="A0AAD5WH04"/>
<evidence type="ECO:0000313" key="3">
    <source>
        <dbReference type="Proteomes" id="UP001196413"/>
    </source>
</evidence>
<protein>
    <submittedName>
        <fullName evidence="2">Uncharacterized protein</fullName>
    </submittedName>
</protein>
<sequence length="100" mass="11334">MSGGVSRLWGKDIWPSNWPDPTQCTALCDSHWRTKFETALTHVWTDITVENVSENRRNASTKLRSLELVCQIIERRPFLSLGPTMVAVIIIIITLLLAIT</sequence>
<accession>A0AAD5WH04</accession>
<keyword evidence="1" id="KW-1133">Transmembrane helix</keyword>
<name>A0AAD5WH04_PARTN</name>
<dbReference type="Proteomes" id="UP001196413">
    <property type="component" value="Unassembled WGS sequence"/>
</dbReference>
<comment type="caution">
    <text evidence="2">The sequence shown here is derived from an EMBL/GenBank/DDBJ whole genome shotgun (WGS) entry which is preliminary data.</text>
</comment>
<keyword evidence="1" id="KW-0472">Membrane</keyword>